<organism evidence="1 2">
    <name type="scientific">Lysobacter enzymogenes</name>
    <dbReference type="NCBI Taxonomy" id="69"/>
    <lineage>
        <taxon>Bacteria</taxon>
        <taxon>Pseudomonadati</taxon>
        <taxon>Pseudomonadota</taxon>
        <taxon>Gammaproteobacteria</taxon>
        <taxon>Lysobacterales</taxon>
        <taxon>Lysobacteraceae</taxon>
        <taxon>Lysobacter</taxon>
    </lineage>
</organism>
<name>A0AAU9AUE1_LYSEN</name>
<protein>
    <recommendedName>
        <fullName evidence="3">HNH endonuclease</fullName>
    </recommendedName>
</protein>
<evidence type="ECO:0008006" key="3">
    <source>
        <dbReference type="Google" id="ProtNLM"/>
    </source>
</evidence>
<evidence type="ECO:0000313" key="2">
    <source>
        <dbReference type="Proteomes" id="UP000218824"/>
    </source>
</evidence>
<dbReference type="Proteomes" id="UP000218824">
    <property type="component" value="Chromosome"/>
</dbReference>
<evidence type="ECO:0000313" key="1">
    <source>
        <dbReference type="EMBL" id="BAV99428.1"/>
    </source>
</evidence>
<proteinExistence type="predicted"/>
<dbReference type="Gene3D" id="1.10.30.50">
    <property type="match status" value="1"/>
</dbReference>
<reference evidence="1 2" key="1">
    <citation type="journal article" date="2017" name="DNA Res.">
        <title>Complete genome sequence and expression profile of the commercial lytic enzyme producer Lysobacter enzymogenes M497-1.</title>
        <authorList>
            <person name="Takami H."/>
            <person name="Toyoda A."/>
            <person name="Uchiyama I."/>
            <person name="Itoh T."/>
            <person name="Takaki Y."/>
            <person name="Arai W."/>
            <person name="Nishi S."/>
            <person name="Kawai M."/>
            <person name="Shinya K."/>
            <person name="Ikeda H."/>
        </authorList>
    </citation>
    <scope>NUCLEOTIDE SEQUENCE [LARGE SCALE GENOMIC DNA]</scope>
    <source>
        <strain evidence="1 2">M497-1</strain>
    </source>
</reference>
<dbReference type="KEGG" id="lem:LEN_3941"/>
<accession>A0AAU9AUE1</accession>
<gene>
    <name evidence="1" type="ORF">LEN_3941</name>
</gene>
<dbReference type="EMBL" id="AP014940">
    <property type="protein sequence ID" value="BAV99428.1"/>
    <property type="molecule type" value="Genomic_DNA"/>
</dbReference>
<dbReference type="AlphaFoldDB" id="A0AAU9AUE1"/>
<sequence length="194" mass="22452">MPKINNPIVFSENSKAVIKAILARPDFTHNDWSCGELESVRVEIRNFYRVEQRANCVYCNGPVSLQSATGAPVEHIASKAKYPNYIFEPLNLCVACADCNEIKNDREVLDPVVISPAPKRYSKKTQHYRIVHPHYDTYEDHIEHVGVFYWGKTKKGSYTIYICGLDRYVRYFHMSQEILDQLDLISDRHRFHGG</sequence>